<accession>A0A081S2X6</accession>
<dbReference type="Proteomes" id="UP000028027">
    <property type="component" value="Unassembled WGS sequence"/>
</dbReference>
<gene>
    <name evidence="1" type="ORF">AAA799E16_02087</name>
</gene>
<evidence type="ECO:0000313" key="1">
    <source>
        <dbReference type="EMBL" id="KER05279.1"/>
    </source>
</evidence>
<reference evidence="1 2" key="1">
    <citation type="submission" date="2014-06" db="EMBL/GenBank/DDBJ databases">
        <authorList>
            <person name="Ngugi D.K."/>
            <person name="Blom J."/>
            <person name="Alam I."/>
            <person name="Rashid M."/>
            <person name="Ba Alawi W."/>
            <person name="Zhang G."/>
            <person name="Hikmawan T."/>
            <person name="Guan Y."/>
            <person name="Antunes A."/>
            <person name="Siam R."/>
            <person name="Eldorry H."/>
            <person name="Bajic V."/>
            <person name="Stingl U."/>
        </authorList>
    </citation>
    <scope>NUCLEOTIDE SEQUENCE [LARGE SCALE GENOMIC DNA]</scope>
    <source>
        <strain evidence="1">SCGC AAA799-E16</strain>
    </source>
</reference>
<comment type="caution">
    <text evidence="1">The sequence shown here is derived from an EMBL/GenBank/DDBJ whole genome shotgun (WGS) entry which is preliminary data.</text>
</comment>
<sequence length="56" mass="6270">MVSPGSNSMIFAGSTPPIVDSSSPAKILKELLDFFDCVLVEKKRKNNWNHCNARFE</sequence>
<dbReference type="EMBL" id="JNVL01000160">
    <property type="protein sequence ID" value="KER05279.1"/>
    <property type="molecule type" value="Genomic_DNA"/>
</dbReference>
<protein>
    <submittedName>
        <fullName evidence="1">Uncharacterized protein</fullName>
    </submittedName>
</protein>
<dbReference type="AlphaFoldDB" id="A0A081S2X6"/>
<keyword evidence="2" id="KW-1185">Reference proteome</keyword>
<evidence type="ECO:0000313" key="2">
    <source>
        <dbReference type="Proteomes" id="UP000028027"/>
    </source>
</evidence>
<proteinExistence type="predicted"/>
<name>A0A081S2X6_9ARCH</name>
<organism evidence="1 2">
    <name type="scientific">Marine Group I thaumarchaeote SCGC AAA799-E16</name>
    <dbReference type="NCBI Taxonomy" id="1502292"/>
    <lineage>
        <taxon>Archaea</taxon>
        <taxon>Nitrososphaerota</taxon>
        <taxon>Marine Group I</taxon>
    </lineage>
</organism>